<organism evidence="1 2">
    <name type="scientific">Nibea albiflora</name>
    <name type="common">Yellow drum</name>
    <name type="synonym">Corvina albiflora</name>
    <dbReference type="NCBI Taxonomy" id="240163"/>
    <lineage>
        <taxon>Eukaryota</taxon>
        <taxon>Metazoa</taxon>
        <taxon>Chordata</taxon>
        <taxon>Craniata</taxon>
        <taxon>Vertebrata</taxon>
        <taxon>Euteleostomi</taxon>
        <taxon>Actinopterygii</taxon>
        <taxon>Neopterygii</taxon>
        <taxon>Teleostei</taxon>
        <taxon>Neoteleostei</taxon>
        <taxon>Acanthomorphata</taxon>
        <taxon>Eupercaria</taxon>
        <taxon>Sciaenidae</taxon>
        <taxon>Nibea</taxon>
    </lineage>
</organism>
<name>A0ACB7FHK4_NIBAL</name>
<comment type="caution">
    <text evidence="1">The sequence shown here is derived from an EMBL/GenBank/DDBJ whole genome shotgun (WGS) entry which is preliminary data.</text>
</comment>
<gene>
    <name evidence="1" type="ORF">GBF38_021931</name>
</gene>
<evidence type="ECO:0000313" key="2">
    <source>
        <dbReference type="Proteomes" id="UP000805704"/>
    </source>
</evidence>
<dbReference type="Proteomes" id="UP000805704">
    <property type="component" value="Chromosome 11"/>
</dbReference>
<accession>A0ACB7FHK4</accession>
<evidence type="ECO:0000313" key="1">
    <source>
        <dbReference type="EMBL" id="KAG8013515.1"/>
    </source>
</evidence>
<reference evidence="1" key="1">
    <citation type="submission" date="2020-04" db="EMBL/GenBank/DDBJ databases">
        <title>A chromosome-scale assembly and high-density genetic map of the yellow drum (Nibea albiflora) genome.</title>
        <authorList>
            <person name="Xu D."/>
            <person name="Zhang W."/>
            <person name="Chen R."/>
            <person name="Tan P."/>
            <person name="Wang L."/>
            <person name="Song H."/>
            <person name="Tian L."/>
            <person name="Zhu Q."/>
            <person name="Wang B."/>
        </authorList>
    </citation>
    <scope>NUCLEOTIDE SEQUENCE</scope>
    <source>
        <strain evidence="1">ZJHYS-2018</strain>
    </source>
</reference>
<dbReference type="EMBL" id="CM024799">
    <property type="protein sequence ID" value="KAG8013515.1"/>
    <property type="molecule type" value="Genomic_DNA"/>
</dbReference>
<keyword evidence="2" id="KW-1185">Reference proteome</keyword>
<sequence>MKAEERQRQRRREREQGSGKVEKEEEEEAKGNLACGFGNVITVYSDLLWFLPARYPIPTTIITTSPTGYDWVLLEGNKREDCGEAGF</sequence>
<proteinExistence type="predicted"/>
<protein>
    <submittedName>
        <fullName evidence="1">Uncharacterized protein</fullName>
    </submittedName>
</protein>